<evidence type="ECO:0000313" key="4">
    <source>
        <dbReference type="Proteomes" id="UP000178530"/>
    </source>
</evidence>
<proteinExistence type="inferred from homology"/>
<name>A0A1G2TM44_9BACT</name>
<dbReference type="GO" id="GO:0003723">
    <property type="term" value="F:RNA binding"/>
    <property type="evidence" value="ECO:0007669"/>
    <property type="project" value="UniProtKB-KW"/>
</dbReference>
<dbReference type="Pfam" id="PF01668">
    <property type="entry name" value="SmpB"/>
    <property type="match status" value="1"/>
</dbReference>
<dbReference type="CDD" id="cd09294">
    <property type="entry name" value="SmpB"/>
    <property type="match status" value="1"/>
</dbReference>
<dbReference type="Proteomes" id="UP000178530">
    <property type="component" value="Unassembled WGS sequence"/>
</dbReference>
<organism evidence="3 4">
    <name type="scientific">Candidatus Zambryskibacteria bacterium RIFCSPHIGHO2_12_FULL_38_37</name>
    <dbReference type="NCBI Taxonomy" id="1802751"/>
    <lineage>
        <taxon>Bacteria</taxon>
        <taxon>Candidatus Zambryskiibacteriota</taxon>
    </lineage>
</organism>
<evidence type="ECO:0000256" key="2">
    <source>
        <dbReference type="ARBA" id="ARBA00022884"/>
    </source>
</evidence>
<evidence type="ECO:0000256" key="1">
    <source>
        <dbReference type="ARBA" id="ARBA00022490"/>
    </source>
</evidence>
<dbReference type="Gene3D" id="2.40.280.10">
    <property type="match status" value="1"/>
</dbReference>
<evidence type="ECO:0000313" key="3">
    <source>
        <dbReference type="EMBL" id="OHA98370.1"/>
    </source>
</evidence>
<gene>
    <name evidence="3" type="ORF">A3E32_02500</name>
</gene>
<dbReference type="EMBL" id="MHVU01000025">
    <property type="protein sequence ID" value="OHA98370.1"/>
    <property type="molecule type" value="Genomic_DNA"/>
</dbReference>
<dbReference type="InterPro" id="IPR020081">
    <property type="entry name" value="SsrA-bd_prot_CS"/>
</dbReference>
<keyword evidence="1" id="KW-0963">Cytoplasm</keyword>
<feature type="non-terminal residue" evidence="3">
    <location>
        <position position="108"/>
    </location>
</feature>
<comment type="caution">
    <text evidence="3">The sequence shown here is derived from an EMBL/GenBank/DDBJ whole genome shotgun (WGS) entry which is preliminary data.</text>
</comment>
<accession>A0A1G2TM44</accession>
<dbReference type="PROSITE" id="PS01317">
    <property type="entry name" value="SSRP"/>
    <property type="match status" value="1"/>
</dbReference>
<dbReference type="InterPro" id="IPR023620">
    <property type="entry name" value="SmpB"/>
</dbReference>
<sequence length="108" mass="12182">MSLITNKKARFNYEILDTYVAGIELFGFEVKSLKAGQGSLEGAHITIRGGEAYVVGMFVPPYQPANTPKDYDPYRNRKLLLTKKEISELVSIDQKNRLTIVPLSVYNK</sequence>
<dbReference type="SUPFAM" id="SSF74982">
    <property type="entry name" value="Small protein B (SmpB)"/>
    <property type="match status" value="1"/>
</dbReference>
<dbReference type="PANTHER" id="PTHR30308">
    <property type="entry name" value="TMRNA-BINDING COMPONENT OF TRANS-TRANSLATION TAGGING COMPLEX"/>
    <property type="match status" value="1"/>
</dbReference>
<protein>
    <submittedName>
        <fullName evidence="3">SsrA-binding protein</fullName>
    </submittedName>
</protein>
<dbReference type="InterPro" id="IPR000037">
    <property type="entry name" value="SsrA-bd_prot"/>
</dbReference>
<reference evidence="3 4" key="1">
    <citation type="journal article" date="2016" name="Nat. Commun.">
        <title>Thousands of microbial genomes shed light on interconnected biogeochemical processes in an aquifer system.</title>
        <authorList>
            <person name="Anantharaman K."/>
            <person name="Brown C.T."/>
            <person name="Hug L.A."/>
            <person name="Sharon I."/>
            <person name="Castelle C.J."/>
            <person name="Probst A.J."/>
            <person name="Thomas B.C."/>
            <person name="Singh A."/>
            <person name="Wilkins M.J."/>
            <person name="Karaoz U."/>
            <person name="Brodie E.L."/>
            <person name="Williams K.H."/>
            <person name="Hubbard S.S."/>
            <person name="Banfield J.F."/>
        </authorList>
    </citation>
    <scope>NUCLEOTIDE SEQUENCE [LARGE SCALE GENOMIC DNA]</scope>
</reference>
<dbReference type="PANTHER" id="PTHR30308:SF2">
    <property type="entry name" value="SSRA-BINDING PROTEIN"/>
    <property type="match status" value="1"/>
</dbReference>
<dbReference type="AlphaFoldDB" id="A0A1G2TM44"/>
<dbReference type="GO" id="GO:0070930">
    <property type="term" value="P:trans-translation-dependent protein tagging"/>
    <property type="evidence" value="ECO:0007669"/>
    <property type="project" value="TreeGrafter"/>
</dbReference>
<keyword evidence="2" id="KW-0694">RNA-binding</keyword>
<dbReference type="HAMAP" id="MF_00023">
    <property type="entry name" value="SmpB"/>
    <property type="match status" value="1"/>
</dbReference>
<dbReference type="GO" id="GO:0005829">
    <property type="term" value="C:cytosol"/>
    <property type="evidence" value="ECO:0007669"/>
    <property type="project" value="TreeGrafter"/>
</dbReference>